<dbReference type="RefSeq" id="WP_406697634.1">
    <property type="nucleotide sequence ID" value="NZ_CP155447.1"/>
</dbReference>
<feature type="signal peptide" evidence="2">
    <location>
        <begin position="1"/>
        <end position="18"/>
    </location>
</feature>
<sequence length="151" mass="16254">MRITFARTLAVTVVFAMAGCGGASDGINREPVSGEVTLDGQPISQGEITFVPAGGGEPVAAAIIENGRYTVERANGPSPGPQRINVWSKKPTGKKFPSDVEPGTFIEETRESIPDRYNLKSELKAEVKEGGDNRFDFTLQSEKSVPKSTRR</sequence>
<dbReference type="AlphaFoldDB" id="A0AAU7CHJ4"/>
<proteinExistence type="predicted"/>
<gene>
    <name evidence="3" type="ORF">V5E97_02100</name>
</gene>
<feature type="region of interest" description="Disordered" evidence="1">
    <location>
        <begin position="72"/>
        <end position="101"/>
    </location>
</feature>
<evidence type="ECO:0000313" key="3">
    <source>
        <dbReference type="EMBL" id="XBH04834.1"/>
    </source>
</evidence>
<organism evidence="3">
    <name type="scientific">Singulisphaera sp. Ch08</name>
    <dbReference type="NCBI Taxonomy" id="3120278"/>
    <lineage>
        <taxon>Bacteria</taxon>
        <taxon>Pseudomonadati</taxon>
        <taxon>Planctomycetota</taxon>
        <taxon>Planctomycetia</taxon>
        <taxon>Isosphaerales</taxon>
        <taxon>Isosphaeraceae</taxon>
        <taxon>Singulisphaera</taxon>
    </lineage>
</organism>
<protein>
    <recommendedName>
        <fullName evidence="4">Carboxypeptidase regulatory-like domain-containing protein</fullName>
    </recommendedName>
</protein>
<keyword evidence="2" id="KW-0732">Signal</keyword>
<name>A0AAU7CHJ4_9BACT</name>
<dbReference type="PROSITE" id="PS51257">
    <property type="entry name" value="PROKAR_LIPOPROTEIN"/>
    <property type="match status" value="1"/>
</dbReference>
<accession>A0AAU7CHJ4</accession>
<feature type="region of interest" description="Disordered" evidence="1">
    <location>
        <begin position="129"/>
        <end position="151"/>
    </location>
</feature>
<feature type="chain" id="PRO_5043459124" description="Carboxypeptidase regulatory-like domain-containing protein" evidence="2">
    <location>
        <begin position="19"/>
        <end position="151"/>
    </location>
</feature>
<evidence type="ECO:0000256" key="1">
    <source>
        <dbReference type="SAM" id="MobiDB-lite"/>
    </source>
</evidence>
<reference evidence="3" key="1">
    <citation type="submission" date="2024-05" db="EMBL/GenBank/DDBJ databases">
        <title>Planctomycetes of the genus Singulisphaera possess chitinolytic capabilities.</title>
        <authorList>
            <person name="Ivanova A."/>
        </authorList>
    </citation>
    <scope>NUCLEOTIDE SEQUENCE</scope>
    <source>
        <strain evidence="3">Ch08T</strain>
    </source>
</reference>
<evidence type="ECO:0008006" key="4">
    <source>
        <dbReference type="Google" id="ProtNLM"/>
    </source>
</evidence>
<dbReference type="EMBL" id="CP155447">
    <property type="protein sequence ID" value="XBH04834.1"/>
    <property type="molecule type" value="Genomic_DNA"/>
</dbReference>
<feature type="compositionally biased region" description="Polar residues" evidence="1">
    <location>
        <begin position="138"/>
        <end position="151"/>
    </location>
</feature>
<evidence type="ECO:0000256" key="2">
    <source>
        <dbReference type="SAM" id="SignalP"/>
    </source>
</evidence>